<proteinExistence type="predicted"/>
<evidence type="ECO:0000313" key="2">
    <source>
        <dbReference type="EMBL" id="QPH54102.1"/>
    </source>
</evidence>
<dbReference type="Gene3D" id="3.60.40.10">
    <property type="entry name" value="PPM-type phosphatase domain"/>
    <property type="match status" value="1"/>
</dbReference>
<dbReference type="InterPro" id="IPR036457">
    <property type="entry name" value="PPM-type-like_dom_sf"/>
</dbReference>
<dbReference type="Proteomes" id="UP000594800">
    <property type="component" value="Chromosome"/>
</dbReference>
<dbReference type="RefSeq" id="WP_196103311.1">
    <property type="nucleotide sequence ID" value="NZ_CP064942.1"/>
</dbReference>
<dbReference type="Pfam" id="PF13672">
    <property type="entry name" value="PP2C_2"/>
    <property type="match status" value="1"/>
</dbReference>
<reference evidence="2 3" key="1">
    <citation type="submission" date="2020-11" db="EMBL/GenBank/DDBJ databases">
        <title>Description of Pontivivens ytuae sp. nov. isolated from deep sea sediment of Mariana Trench.</title>
        <authorList>
            <person name="Wang Z."/>
            <person name="Sun Q.-L."/>
            <person name="Xu X.-D."/>
            <person name="Tang Y.-Z."/>
            <person name="Zhang J."/>
        </authorList>
    </citation>
    <scope>NUCLEOTIDE SEQUENCE [LARGE SCALE GENOMIC DNA]</scope>
    <source>
        <strain evidence="2 3">MT2928</strain>
    </source>
</reference>
<dbReference type="SMART" id="SM00332">
    <property type="entry name" value="PP2Cc"/>
    <property type="match status" value="1"/>
</dbReference>
<dbReference type="KEGG" id="poz:I0K15_20410"/>
<dbReference type="AlphaFoldDB" id="A0A7S9LRX6"/>
<name>A0A7S9LRX6_9RHOB</name>
<evidence type="ECO:0000259" key="1">
    <source>
        <dbReference type="PROSITE" id="PS51746"/>
    </source>
</evidence>
<dbReference type="EMBL" id="CP064942">
    <property type="protein sequence ID" value="QPH54102.1"/>
    <property type="molecule type" value="Genomic_DNA"/>
</dbReference>
<dbReference type="InterPro" id="IPR001932">
    <property type="entry name" value="PPM-type_phosphatase-like_dom"/>
</dbReference>
<keyword evidence="3" id="KW-1185">Reference proteome</keyword>
<dbReference type="SMART" id="SM00331">
    <property type="entry name" value="PP2C_SIG"/>
    <property type="match status" value="1"/>
</dbReference>
<evidence type="ECO:0000313" key="3">
    <source>
        <dbReference type="Proteomes" id="UP000594800"/>
    </source>
</evidence>
<feature type="domain" description="PPM-type phosphatase" evidence="1">
    <location>
        <begin position="11"/>
        <end position="242"/>
    </location>
</feature>
<protein>
    <submittedName>
        <fullName evidence="2">Serine/threonine-protein phosphatase</fullName>
    </submittedName>
</protein>
<organism evidence="2 3">
    <name type="scientific">Pontivivens ytuae</name>
    <dbReference type="NCBI Taxonomy" id="2789856"/>
    <lineage>
        <taxon>Bacteria</taxon>
        <taxon>Pseudomonadati</taxon>
        <taxon>Pseudomonadota</taxon>
        <taxon>Alphaproteobacteria</taxon>
        <taxon>Rhodobacterales</taxon>
        <taxon>Paracoccaceae</taxon>
        <taxon>Pontivivens</taxon>
    </lineage>
</organism>
<gene>
    <name evidence="2" type="ORF">I0K15_20410</name>
</gene>
<dbReference type="CDD" id="cd00143">
    <property type="entry name" value="PP2Cc"/>
    <property type="match status" value="1"/>
</dbReference>
<dbReference type="SUPFAM" id="SSF81606">
    <property type="entry name" value="PP2C-like"/>
    <property type="match status" value="1"/>
</dbReference>
<sequence length="242" mass="26097">MTRPTATAQRRYSATTHTGHVRKVNEDAILSRPDIGLWAVADGMGGHAGGDFASQTVVAALDRLSAMLQPAEIMHSARSAIQTAHREIGEEAARRGHVTIGATVVLLVLTEEHFMCLWAGDSRLYRLRGGALQMISADHSVVGELVEQGYLTWDEAENHPQANRITRAVGVGEVLEIDKRRGDVQPGDRFLLCSDGLSKYADLETLRTYLSDGPPDRVAEALLEHALAGGGADNVSIIVVDI</sequence>
<accession>A0A7S9LRX6</accession>
<dbReference type="PROSITE" id="PS51746">
    <property type="entry name" value="PPM_2"/>
    <property type="match status" value="1"/>
</dbReference>